<gene>
    <name evidence="6" type="ORF">D3H65_15435</name>
</gene>
<feature type="domain" description="CzcB-like barrel-sandwich hybrid" evidence="5">
    <location>
        <begin position="70"/>
        <end position="191"/>
    </location>
</feature>
<dbReference type="InterPro" id="IPR058792">
    <property type="entry name" value="Beta-barrel_RND_2"/>
</dbReference>
<dbReference type="PANTHER" id="PTHR30097">
    <property type="entry name" value="CATION EFFLUX SYSTEM PROTEIN CUSB"/>
    <property type="match status" value="1"/>
</dbReference>
<accession>A0A3B7MQH5</accession>
<dbReference type="InterPro" id="IPR058627">
    <property type="entry name" value="MdtA-like_C"/>
</dbReference>
<dbReference type="InterPro" id="IPR051909">
    <property type="entry name" value="MFP_Cation_Efflux"/>
</dbReference>
<feature type="domain" description="Multidrug resistance protein MdtA-like C-terminal permuted SH3" evidence="4">
    <location>
        <begin position="298"/>
        <end position="349"/>
    </location>
</feature>
<evidence type="ECO:0000259" key="4">
    <source>
        <dbReference type="Pfam" id="PF25967"/>
    </source>
</evidence>
<dbReference type="GO" id="GO:0030313">
    <property type="term" value="C:cell envelope"/>
    <property type="evidence" value="ECO:0007669"/>
    <property type="project" value="TreeGrafter"/>
</dbReference>
<dbReference type="GO" id="GO:0022857">
    <property type="term" value="F:transmembrane transporter activity"/>
    <property type="evidence" value="ECO:0007669"/>
    <property type="project" value="InterPro"/>
</dbReference>
<evidence type="ECO:0000259" key="5">
    <source>
        <dbReference type="Pfam" id="PF25973"/>
    </source>
</evidence>
<dbReference type="OrthoDB" id="9806939at2"/>
<dbReference type="Pfam" id="PF25973">
    <property type="entry name" value="BSH_CzcB"/>
    <property type="match status" value="1"/>
</dbReference>
<dbReference type="EMBL" id="CP032157">
    <property type="protein sequence ID" value="AXY75290.1"/>
    <property type="molecule type" value="Genomic_DNA"/>
</dbReference>
<dbReference type="SUPFAM" id="SSF111369">
    <property type="entry name" value="HlyD-like secretion proteins"/>
    <property type="match status" value="1"/>
</dbReference>
<protein>
    <submittedName>
        <fullName evidence="6">Efflux RND transporter periplasmic adaptor subunit</fullName>
    </submittedName>
</protein>
<dbReference type="Gene3D" id="2.40.30.170">
    <property type="match status" value="1"/>
</dbReference>
<dbReference type="Proteomes" id="UP000263900">
    <property type="component" value="Chromosome"/>
</dbReference>
<proteinExistence type="inferred from homology"/>
<name>A0A3B7MQH5_9BACT</name>
<evidence type="ECO:0000259" key="3">
    <source>
        <dbReference type="Pfam" id="PF25954"/>
    </source>
</evidence>
<dbReference type="RefSeq" id="WP_119051171.1">
    <property type="nucleotide sequence ID" value="NZ_CP032157.1"/>
</dbReference>
<dbReference type="Pfam" id="PF25967">
    <property type="entry name" value="RND-MFP_C"/>
    <property type="match status" value="1"/>
</dbReference>
<sequence>MKCMFIILMGGLLLQLSSCRESEATPAAPETFCLTDTLQKRIQIATVQSDTVKNEIALSGKIEANEDKWIKVFPVVGGLVESLKVQLGDYVKKGQVLAVIRSSEIADYQGQLSYAESNVKMAEKALSSNKDMFAAGLATEKDVVGAETELEKAKADLKRIRETNAIYGSKGNALQTITAPVSGFVVEKNVTDQMHYRADGAQPFFVISNLDEVWVIANVFESDIPKIQTGYEANVSVIAYKDKVFKGKVDRIFSMLDPQSRVMKVRIRIPNTGYLLKPEMFAQINIEYTEGNEKMPAIPAQAVIFDKNKNFVMVYKDKCNIETREVELFKTIGSTTYIKSGLADGEKVIAQYQLLVYDALND</sequence>
<keyword evidence="2" id="KW-0813">Transport</keyword>
<dbReference type="InterPro" id="IPR006143">
    <property type="entry name" value="RND_pump_MFP"/>
</dbReference>
<dbReference type="AlphaFoldDB" id="A0A3B7MQH5"/>
<dbReference type="KEGG" id="pseg:D3H65_15435"/>
<dbReference type="Pfam" id="PF25954">
    <property type="entry name" value="Beta-barrel_RND_2"/>
    <property type="match status" value="1"/>
</dbReference>
<dbReference type="Gene3D" id="1.20.1600.10">
    <property type="entry name" value="Outer membrane efflux proteins (OEP)"/>
    <property type="match status" value="1"/>
</dbReference>
<dbReference type="GO" id="GO:0015679">
    <property type="term" value="P:plasma membrane copper ion transport"/>
    <property type="evidence" value="ECO:0007669"/>
    <property type="project" value="TreeGrafter"/>
</dbReference>
<dbReference type="GO" id="GO:0016020">
    <property type="term" value="C:membrane"/>
    <property type="evidence" value="ECO:0007669"/>
    <property type="project" value="InterPro"/>
</dbReference>
<dbReference type="NCBIfam" id="TIGR01730">
    <property type="entry name" value="RND_mfp"/>
    <property type="match status" value="1"/>
</dbReference>
<reference evidence="6 7" key="1">
    <citation type="submission" date="2018-09" db="EMBL/GenBank/DDBJ databases">
        <title>Genome sequencing of strain 6GH32-13.</title>
        <authorList>
            <person name="Weon H.-Y."/>
            <person name="Heo J."/>
            <person name="Kwon S.-W."/>
        </authorList>
    </citation>
    <scope>NUCLEOTIDE SEQUENCE [LARGE SCALE GENOMIC DNA]</scope>
    <source>
        <strain evidence="6 7">5GH32-13</strain>
    </source>
</reference>
<evidence type="ECO:0000256" key="1">
    <source>
        <dbReference type="ARBA" id="ARBA00009477"/>
    </source>
</evidence>
<organism evidence="6 7">
    <name type="scientific">Paraflavitalea soli</name>
    <dbReference type="NCBI Taxonomy" id="2315862"/>
    <lineage>
        <taxon>Bacteria</taxon>
        <taxon>Pseudomonadati</taxon>
        <taxon>Bacteroidota</taxon>
        <taxon>Chitinophagia</taxon>
        <taxon>Chitinophagales</taxon>
        <taxon>Chitinophagaceae</taxon>
        <taxon>Paraflavitalea</taxon>
    </lineage>
</organism>
<dbReference type="GO" id="GO:0060003">
    <property type="term" value="P:copper ion export"/>
    <property type="evidence" value="ECO:0007669"/>
    <property type="project" value="TreeGrafter"/>
</dbReference>
<dbReference type="PANTHER" id="PTHR30097:SF4">
    <property type="entry name" value="SLR6042 PROTEIN"/>
    <property type="match status" value="1"/>
</dbReference>
<feature type="domain" description="CusB-like beta-barrel" evidence="3">
    <location>
        <begin position="212"/>
        <end position="287"/>
    </location>
</feature>
<dbReference type="Gene3D" id="2.40.50.100">
    <property type="match status" value="1"/>
</dbReference>
<comment type="similarity">
    <text evidence="1">Belongs to the membrane fusion protein (MFP) (TC 8.A.1) family.</text>
</comment>
<keyword evidence="7" id="KW-1185">Reference proteome</keyword>
<dbReference type="FunFam" id="2.40.30.170:FF:000010">
    <property type="entry name" value="Efflux RND transporter periplasmic adaptor subunit"/>
    <property type="match status" value="1"/>
</dbReference>
<evidence type="ECO:0000313" key="7">
    <source>
        <dbReference type="Proteomes" id="UP000263900"/>
    </source>
</evidence>
<dbReference type="Gene3D" id="2.40.420.20">
    <property type="match status" value="1"/>
</dbReference>
<evidence type="ECO:0000256" key="2">
    <source>
        <dbReference type="ARBA" id="ARBA00022448"/>
    </source>
</evidence>
<dbReference type="InterPro" id="IPR058647">
    <property type="entry name" value="BSH_CzcB-like"/>
</dbReference>
<evidence type="ECO:0000313" key="6">
    <source>
        <dbReference type="EMBL" id="AXY75290.1"/>
    </source>
</evidence>